<sequence length="330" mass="33375">MQVSVSEIERKSAEALVAHGAGGWQAAEVARAVARAEETGNVICGLYYLESYCQQLVTGRVNGTAEPEITTPRPGAVTADARLGFAQPAFARGLPLAVEAAKSCGIASLAVAHSHTCTSLGFFTEQIAAEGLIGIGFTNASAIVAGPGGKTRVIGTNPIAFTLPGPDGPAMHADFSTAAVALGKITMAKAAGESIPLGWAVDRDGNPTTDPAEALQGSLVSAAGYKGWALGLLVEFLAAGLTGSVNSLDVQGLKAPDGPPHDLGQFYILIDPGAHGGAFAERIERVARAVADDPSVRIPGSMAKSQAEVTVDPDLWAKVAALAGGPGNSG</sequence>
<evidence type="ECO:0000256" key="1">
    <source>
        <dbReference type="ARBA" id="ARBA00006056"/>
    </source>
</evidence>
<dbReference type="RefSeq" id="WP_068349896.1">
    <property type="nucleotide sequence ID" value="NZ_LQBQ01000038.1"/>
</dbReference>
<dbReference type="EMBL" id="LQBQ01000038">
    <property type="protein sequence ID" value="KUJ73421.1"/>
    <property type="molecule type" value="Genomic_DNA"/>
</dbReference>
<comment type="caution">
    <text evidence="3">The sequence shown here is derived from an EMBL/GenBank/DDBJ whole genome shotgun (WGS) entry which is preliminary data.</text>
</comment>
<dbReference type="InterPro" id="IPR003767">
    <property type="entry name" value="Malate/L-lactate_DH-like"/>
</dbReference>
<dbReference type="Proteomes" id="UP000053791">
    <property type="component" value="Unassembled WGS sequence"/>
</dbReference>
<dbReference type="PANTHER" id="PTHR11091:SF0">
    <property type="entry name" value="MALATE DEHYDROGENASE"/>
    <property type="match status" value="1"/>
</dbReference>
<proteinExistence type="inferred from homology"/>
<dbReference type="AlphaFoldDB" id="A0A0X3TEC8"/>
<dbReference type="STRING" id="1685379.AVO45_15165"/>
<keyword evidence="4" id="KW-1185">Reference proteome</keyword>
<organism evidence="3 4">
    <name type="scientific">Ruegeria marisrubri</name>
    <dbReference type="NCBI Taxonomy" id="1685379"/>
    <lineage>
        <taxon>Bacteria</taxon>
        <taxon>Pseudomonadati</taxon>
        <taxon>Pseudomonadota</taxon>
        <taxon>Alphaproteobacteria</taxon>
        <taxon>Rhodobacterales</taxon>
        <taxon>Roseobacteraceae</taxon>
        <taxon>Ruegeria</taxon>
    </lineage>
</organism>
<dbReference type="Gene3D" id="3.30.1370.60">
    <property type="entry name" value="Hypothetical oxidoreductase yiak, domain 2"/>
    <property type="match status" value="1"/>
</dbReference>
<protein>
    <submittedName>
        <fullName evidence="3">Lactate dehydrogenase</fullName>
    </submittedName>
</protein>
<dbReference type="InterPro" id="IPR043143">
    <property type="entry name" value="Mal/L-sulf/L-lact_DH-like_NADP"/>
</dbReference>
<evidence type="ECO:0000256" key="2">
    <source>
        <dbReference type="ARBA" id="ARBA00023002"/>
    </source>
</evidence>
<keyword evidence="2" id="KW-0560">Oxidoreductase</keyword>
<dbReference type="InterPro" id="IPR043144">
    <property type="entry name" value="Mal/L-sulf/L-lact_DH-like_ah"/>
</dbReference>
<comment type="similarity">
    <text evidence="1">Belongs to the LDH2/MDH2 oxidoreductase family.</text>
</comment>
<dbReference type="InterPro" id="IPR036111">
    <property type="entry name" value="Mal/L-sulfo/L-lacto_DH-like_sf"/>
</dbReference>
<dbReference type="Gene3D" id="1.10.1530.10">
    <property type="match status" value="1"/>
</dbReference>
<reference evidence="4" key="1">
    <citation type="submission" date="2015-12" db="EMBL/GenBank/DDBJ databases">
        <authorList>
            <person name="Zhang G."/>
            <person name="Stingl U."/>
        </authorList>
    </citation>
    <scope>NUCLEOTIDE SEQUENCE [LARGE SCALE GENOMIC DNA]</scope>
    <source>
        <strain evidence="4">ZGT118</strain>
    </source>
</reference>
<name>A0A0X3TEC8_9RHOB</name>
<evidence type="ECO:0000313" key="4">
    <source>
        <dbReference type="Proteomes" id="UP000053791"/>
    </source>
</evidence>
<evidence type="ECO:0000313" key="3">
    <source>
        <dbReference type="EMBL" id="KUJ73421.1"/>
    </source>
</evidence>
<dbReference type="Pfam" id="PF02615">
    <property type="entry name" value="Ldh_2"/>
    <property type="match status" value="1"/>
</dbReference>
<dbReference type="OrthoDB" id="9811519at2"/>
<gene>
    <name evidence="3" type="ORF">AVO45_15165</name>
</gene>
<dbReference type="GO" id="GO:0016491">
    <property type="term" value="F:oxidoreductase activity"/>
    <property type="evidence" value="ECO:0007669"/>
    <property type="project" value="UniProtKB-KW"/>
</dbReference>
<dbReference type="PANTHER" id="PTHR11091">
    <property type="entry name" value="OXIDOREDUCTASE-RELATED"/>
    <property type="match status" value="1"/>
</dbReference>
<dbReference type="SUPFAM" id="SSF89733">
    <property type="entry name" value="L-sulfolactate dehydrogenase-like"/>
    <property type="match status" value="1"/>
</dbReference>
<accession>A0A0X3TEC8</accession>